<keyword evidence="2" id="KW-1185">Reference proteome</keyword>
<name>A0ACC2QD39_9NEOP</name>
<dbReference type="Proteomes" id="UP001231649">
    <property type="component" value="Chromosome 20"/>
</dbReference>
<gene>
    <name evidence="1" type="ORF">PYW08_007879</name>
</gene>
<evidence type="ECO:0000313" key="1">
    <source>
        <dbReference type="EMBL" id="KAJ8714259.1"/>
    </source>
</evidence>
<sequence>MSSRKPRTPTSSKHPPTRIYSPQHQMMIALSRLASYASVAAPSGSQNHQHSTSQPSATASSAATPSPNHSTLTTAPLNVLTPRRPMTGGAGVSRDPKLRSVNAQTATLPALASPAPPRIVTSDLPTSLSTSLLRGDLSVSLASSRRDVRVNTVTDTPLNLTPSLEDKLVMSRMQRRKRISDKATVGSMPYCGSRSPPLGNLKRKEEKYVGINPIILFPSMLRTPAKSPKLQAPTSSAQLAMTDQPHHDPQHQMTPAQARPAFHASVATSSGSPKQGIQPSAAACSPDRSTLSTQHSEPAAAYHTLLPLNLVQTLCQPKKDGAGGLRDLRLRSEDAQAAAPSPLATTRVSTDANSTDDCSIIVTDTSMLPTASEEVQETMTKPQRKRRSSNAATEEAKRSRSPPLDNLNTMCAGASSSQHGSFQSASENFEYVAKNINVFLAIAAVLRNNGEADASLQDFEYVTKNIGVFLALAAILRKHNDAEANRAASGINQVGSSVTTRNLIPANRKKMNKTQKKKEPMKKWTALKNKAAKIKAKLVKTNAEMKEIKLLEKKKKSMQRSEKTKSMIEKDLEIMKR</sequence>
<dbReference type="EMBL" id="CM056796">
    <property type="protein sequence ID" value="KAJ8714259.1"/>
    <property type="molecule type" value="Genomic_DNA"/>
</dbReference>
<comment type="caution">
    <text evidence="1">The sequence shown here is derived from an EMBL/GenBank/DDBJ whole genome shotgun (WGS) entry which is preliminary data.</text>
</comment>
<protein>
    <submittedName>
        <fullName evidence="1">Uncharacterized protein</fullName>
    </submittedName>
</protein>
<proteinExistence type="predicted"/>
<organism evidence="1 2">
    <name type="scientific">Mythimna loreyi</name>
    <dbReference type="NCBI Taxonomy" id="667449"/>
    <lineage>
        <taxon>Eukaryota</taxon>
        <taxon>Metazoa</taxon>
        <taxon>Ecdysozoa</taxon>
        <taxon>Arthropoda</taxon>
        <taxon>Hexapoda</taxon>
        <taxon>Insecta</taxon>
        <taxon>Pterygota</taxon>
        <taxon>Neoptera</taxon>
        <taxon>Endopterygota</taxon>
        <taxon>Lepidoptera</taxon>
        <taxon>Glossata</taxon>
        <taxon>Ditrysia</taxon>
        <taxon>Noctuoidea</taxon>
        <taxon>Noctuidae</taxon>
        <taxon>Noctuinae</taxon>
        <taxon>Hadenini</taxon>
        <taxon>Mythimna</taxon>
    </lineage>
</organism>
<evidence type="ECO:0000313" key="2">
    <source>
        <dbReference type="Proteomes" id="UP001231649"/>
    </source>
</evidence>
<reference evidence="1" key="1">
    <citation type="submission" date="2023-03" db="EMBL/GenBank/DDBJ databases">
        <title>Chromosome-level genomes of two armyworms, Mythimna separata and Mythimna loreyi, provide insights into the biosynthesis and reception of sex pheromones.</title>
        <authorList>
            <person name="Zhao H."/>
        </authorList>
    </citation>
    <scope>NUCLEOTIDE SEQUENCE</scope>
    <source>
        <strain evidence="1">BeijingLab</strain>
    </source>
</reference>
<accession>A0ACC2QD39</accession>